<evidence type="ECO:0000313" key="4">
    <source>
        <dbReference type="Proteomes" id="UP000027725"/>
    </source>
</evidence>
<dbReference type="EMBL" id="JHEH01000018">
    <property type="protein sequence ID" value="KEP69063.1"/>
    <property type="molecule type" value="Genomic_DNA"/>
</dbReference>
<dbReference type="AlphaFoldDB" id="A0A074TJ71"/>
<keyword evidence="4" id="KW-1185">Reference proteome</keyword>
<dbReference type="Proteomes" id="UP000027725">
    <property type="component" value="Unassembled WGS sequence"/>
</dbReference>
<feature type="chain" id="PRO_5001701042" description="Lipoprotein" evidence="2">
    <location>
        <begin position="20"/>
        <end position="108"/>
    </location>
</feature>
<evidence type="ECO:0000256" key="2">
    <source>
        <dbReference type="SAM" id="SignalP"/>
    </source>
</evidence>
<sequence>MSRCLILCVLSLGLWGCGASPAPQFFGAARYDITLEGIAFTVFVSADRAEVIRRGYLRREERDRVPPLMERAAEQASGCKVAGPLGGWARSPSLPGDTGEGRYQLDCG</sequence>
<protein>
    <recommendedName>
        <fullName evidence="5">Lipoprotein</fullName>
    </recommendedName>
</protein>
<evidence type="ECO:0000313" key="3">
    <source>
        <dbReference type="EMBL" id="KEP69063.1"/>
    </source>
</evidence>
<evidence type="ECO:0000256" key="1">
    <source>
        <dbReference type="SAM" id="MobiDB-lite"/>
    </source>
</evidence>
<dbReference type="eggNOG" id="ENOG5032ZHS">
    <property type="taxonomic scope" value="Bacteria"/>
</dbReference>
<organism evidence="3 4">
    <name type="scientific">Thioclava dalianensis</name>
    <dbReference type="NCBI Taxonomy" id="1185766"/>
    <lineage>
        <taxon>Bacteria</taxon>
        <taxon>Pseudomonadati</taxon>
        <taxon>Pseudomonadota</taxon>
        <taxon>Alphaproteobacteria</taxon>
        <taxon>Rhodobacterales</taxon>
        <taxon>Paracoccaceae</taxon>
        <taxon>Thioclava</taxon>
    </lineage>
</organism>
<gene>
    <name evidence="3" type="ORF">DL1_05585</name>
</gene>
<dbReference type="OrthoDB" id="7859824at2"/>
<proteinExistence type="predicted"/>
<reference evidence="3 4" key="1">
    <citation type="submission" date="2014-03" db="EMBL/GenBank/DDBJ databases">
        <title>The draft genome sequence of Thioclava dalianensis DLFJ1-1.</title>
        <authorList>
            <person name="Lai Q."/>
            <person name="Shao Z."/>
        </authorList>
    </citation>
    <scope>NUCLEOTIDE SEQUENCE [LARGE SCALE GENOMIC DNA]</scope>
    <source>
        <strain evidence="3 4">DLFJ1-1</strain>
    </source>
</reference>
<accession>A0A074TJ71</accession>
<feature type="signal peptide" evidence="2">
    <location>
        <begin position="1"/>
        <end position="19"/>
    </location>
</feature>
<name>A0A074TJ71_9RHOB</name>
<keyword evidence="2" id="KW-0732">Signal</keyword>
<feature type="region of interest" description="Disordered" evidence="1">
    <location>
        <begin position="89"/>
        <end position="108"/>
    </location>
</feature>
<comment type="caution">
    <text evidence="3">The sequence shown here is derived from an EMBL/GenBank/DDBJ whole genome shotgun (WGS) entry which is preliminary data.</text>
</comment>
<evidence type="ECO:0008006" key="5">
    <source>
        <dbReference type="Google" id="ProtNLM"/>
    </source>
</evidence>
<dbReference type="RefSeq" id="WP_051693559.1">
    <property type="nucleotide sequence ID" value="NZ_FOVB01000001.1"/>
</dbReference>